<proteinExistence type="inferred from homology"/>
<dbReference type="InterPro" id="IPR050357">
    <property type="entry name" value="Arrestin_domain-protein"/>
</dbReference>
<feature type="region of interest" description="Disordered" evidence="2">
    <location>
        <begin position="263"/>
        <end position="290"/>
    </location>
</feature>
<feature type="compositionally biased region" description="Pro residues" evidence="2">
    <location>
        <begin position="592"/>
        <end position="605"/>
    </location>
</feature>
<dbReference type="PANTHER" id="PTHR11188">
    <property type="entry name" value="ARRESTIN DOMAIN CONTAINING PROTEIN"/>
    <property type="match status" value="1"/>
</dbReference>
<feature type="region of interest" description="Disordered" evidence="2">
    <location>
        <begin position="191"/>
        <end position="229"/>
    </location>
</feature>
<comment type="similarity">
    <text evidence="1">Belongs to the arrestin family. PalF/RIM8 subfamily.</text>
</comment>
<name>A0A6A6PMB6_9PEZI</name>
<dbReference type="SMART" id="SM01017">
    <property type="entry name" value="Arrestin_C"/>
    <property type="match status" value="1"/>
</dbReference>
<dbReference type="Proteomes" id="UP000799767">
    <property type="component" value="Unassembled WGS sequence"/>
</dbReference>
<evidence type="ECO:0000256" key="2">
    <source>
        <dbReference type="SAM" id="MobiDB-lite"/>
    </source>
</evidence>
<evidence type="ECO:0000313" key="4">
    <source>
        <dbReference type="EMBL" id="KAF2481055.1"/>
    </source>
</evidence>
<dbReference type="EMBL" id="MU001638">
    <property type="protein sequence ID" value="KAF2481055.1"/>
    <property type="molecule type" value="Genomic_DNA"/>
</dbReference>
<dbReference type="GO" id="GO:0005829">
    <property type="term" value="C:cytosol"/>
    <property type="evidence" value="ECO:0007669"/>
    <property type="project" value="TreeGrafter"/>
</dbReference>
<dbReference type="SUPFAM" id="SSF81296">
    <property type="entry name" value="E set domains"/>
    <property type="match status" value="1"/>
</dbReference>
<sequence length="782" mass="83519">MSERPPATGRRTWSRITSPFAATKSRHIAEFSVKPDDEHKLYAPGDTVKGHIRLRLTKPIRVTHIVVCLHGFAQVYKAAGTPVEAPKSPVGAAAGRKKLGDGFASLFEDESVLCGDGRLDEGIYQFEFELVFPDRSLPSSIDFERGAISYMITATVTRPNTMAPVVTTDRKISFVETIDISTLDPPRARTITLEPLSKRARGRNLPRRSPDLSEKGSHSAGSPSRSSVLRTADISDAASALADRGGSNSPVLSEISLDSRLSTSTRMVQTDAMSRRSSTPSDSGKAYSSKTSLSHKVISVTIESQAGGCLQGDYIPIRVDISHTKHVRSLYGVIVTLFRQARVESRPLAPVGPTEKGKASKADEYYTKSLTGLSGLSLSGTASSHMFRKDLCQVVRPLYIDPQALTTEIKARVRVPDEAFPTISSVPGSIISFKYYVEVVVDIQGKLQSLDKGIPSFTAPGAPVNPSPGDDMTAERVAATSIIDTAPVRRDKGVVSATFEVVIGTKDSERRKGKRRMVDAVVETPQAAPPQTESPAPYPQAHTEESDYGWYPANGHHQDYDYREYDGSYGYNGQWDGYYSHQMYSEGGDYYHPPPPPPPPPPALPLPQLQNESEMSEKQRIQQAELRLLPSQPPGLDAAPLEDAVAVGGAPPRSAPYMPSAPPLGPSSSAAGPAGEAFSSASAPAHSAPAYASQPDVRPAATEAAAPEYTTTAGPSTAGPSIATAPPHDIPAAGQEEAATALEPSAPTLDEVDVGARAGSSSSYHDSHADAAASSELPRYER</sequence>
<reference evidence="4" key="1">
    <citation type="journal article" date="2020" name="Stud. Mycol.">
        <title>101 Dothideomycetes genomes: a test case for predicting lifestyles and emergence of pathogens.</title>
        <authorList>
            <person name="Haridas S."/>
            <person name="Albert R."/>
            <person name="Binder M."/>
            <person name="Bloem J."/>
            <person name="Labutti K."/>
            <person name="Salamov A."/>
            <person name="Andreopoulos B."/>
            <person name="Baker S."/>
            <person name="Barry K."/>
            <person name="Bills G."/>
            <person name="Bluhm B."/>
            <person name="Cannon C."/>
            <person name="Castanera R."/>
            <person name="Culley D."/>
            <person name="Daum C."/>
            <person name="Ezra D."/>
            <person name="Gonzalez J."/>
            <person name="Henrissat B."/>
            <person name="Kuo A."/>
            <person name="Liang C."/>
            <person name="Lipzen A."/>
            <person name="Lutzoni F."/>
            <person name="Magnuson J."/>
            <person name="Mondo S."/>
            <person name="Nolan M."/>
            <person name="Ohm R."/>
            <person name="Pangilinan J."/>
            <person name="Park H.-J."/>
            <person name="Ramirez L."/>
            <person name="Alfaro M."/>
            <person name="Sun H."/>
            <person name="Tritt A."/>
            <person name="Yoshinaga Y."/>
            <person name="Zwiers L.-H."/>
            <person name="Turgeon B."/>
            <person name="Goodwin S."/>
            <person name="Spatafora J."/>
            <person name="Crous P."/>
            <person name="Grigoriev I."/>
        </authorList>
    </citation>
    <scope>NUCLEOTIDE SEQUENCE</scope>
    <source>
        <strain evidence="4">CBS 113389</strain>
    </source>
</reference>
<dbReference type="GO" id="GO:0070086">
    <property type="term" value="P:ubiquitin-dependent endocytosis"/>
    <property type="evidence" value="ECO:0007669"/>
    <property type="project" value="TreeGrafter"/>
</dbReference>
<dbReference type="InterPro" id="IPR011022">
    <property type="entry name" value="Arrestin_C-like"/>
</dbReference>
<feature type="domain" description="Arrestin C-terminal-like" evidence="3">
    <location>
        <begin position="294"/>
        <end position="468"/>
    </location>
</feature>
<organism evidence="4 5">
    <name type="scientific">Neohortaea acidophila</name>
    <dbReference type="NCBI Taxonomy" id="245834"/>
    <lineage>
        <taxon>Eukaryota</taxon>
        <taxon>Fungi</taxon>
        <taxon>Dikarya</taxon>
        <taxon>Ascomycota</taxon>
        <taxon>Pezizomycotina</taxon>
        <taxon>Dothideomycetes</taxon>
        <taxon>Dothideomycetidae</taxon>
        <taxon>Mycosphaerellales</taxon>
        <taxon>Teratosphaeriaceae</taxon>
        <taxon>Neohortaea</taxon>
    </lineage>
</organism>
<feature type="compositionally biased region" description="Basic and acidic residues" evidence="2">
    <location>
        <begin position="208"/>
        <end position="217"/>
    </location>
</feature>
<dbReference type="OrthoDB" id="7785529at2759"/>
<dbReference type="GO" id="GO:0030674">
    <property type="term" value="F:protein-macromolecule adaptor activity"/>
    <property type="evidence" value="ECO:0007669"/>
    <property type="project" value="TreeGrafter"/>
</dbReference>
<dbReference type="AlphaFoldDB" id="A0A6A6PMB6"/>
<protein>
    <recommendedName>
        <fullName evidence="3">Arrestin C-terminal-like domain-containing protein</fullName>
    </recommendedName>
</protein>
<gene>
    <name evidence="4" type="ORF">BDY17DRAFT_300618</name>
</gene>
<dbReference type="Gene3D" id="2.60.40.640">
    <property type="match status" value="1"/>
</dbReference>
<dbReference type="GeneID" id="54475095"/>
<dbReference type="RefSeq" id="XP_033587625.1">
    <property type="nucleotide sequence ID" value="XM_033734093.1"/>
</dbReference>
<dbReference type="InterPro" id="IPR014756">
    <property type="entry name" value="Ig_E-set"/>
</dbReference>
<feature type="compositionally biased region" description="Low complexity" evidence="2">
    <location>
        <begin position="756"/>
        <end position="775"/>
    </location>
</feature>
<feature type="region of interest" description="Disordered" evidence="2">
    <location>
        <begin position="586"/>
        <end position="782"/>
    </location>
</feature>
<dbReference type="GO" id="GO:0031625">
    <property type="term" value="F:ubiquitin protein ligase binding"/>
    <property type="evidence" value="ECO:0007669"/>
    <property type="project" value="TreeGrafter"/>
</dbReference>
<dbReference type="InterPro" id="IPR014752">
    <property type="entry name" value="Arrestin-like_C"/>
</dbReference>
<evidence type="ECO:0000259" key="3">
    <source>
        <dbReference type="SMART" id="SM01017"/>
    </source>
</evidence>
<accession>A0A6A6PMB6</accession>
<dbReference type="InterPro" id="IPR011021">
    <property type="entry name" value="Arrestin-like_N"/>
</dbReference>
<keyword evidence="5" id="KW-1185">Reference proteome</keyword>
<evidence type="ECO:0000313" key="5">
    <source>
        <dbReference type="Proteomes" id="UP000799767"/>
    </source>
</evidence>
<dbReference type="GO" id="GO:0005886">
    <property type="term" value="C:plasma membrane"/>
    <property type="evidence" value="ECO:0007669"/>
    <property type="project" value="TreeGrafter"/>
</dbReference>
<feature type="compositionally biased region" description="Low complexity" evidence="2">
    <location>
        <begin position="666"/>
        <end position="713"/>
    </location>
</feature>
<dbReference type="Pfam" id="PF00339">
    <property type="entry name" value="Arrestin_N"/>
    <property type="match status" value="1"/>
</dbReference>
<feature type="compositionally biased region" description="Low complexity" evidence="2">
    <location>
        <begin position="218"/>
        <end position="229"/>
    </location>
</feature>
<dbReference type="PANTHER" id="PTHR11188:SF161">
    <property type="entry name" value="PH-RESPONSE REGULATOR PROTEIN PALF_RIM8"/>
    <property type="match status" value="1"/>
</dbReference>
<feature type="region of interest" description="Disordered" evidence="2">
    <location>
        <begin position="523"/>
        <end position="552"/>
    </location>
</feature>
<evidence type="ECO:0000256" key="1">
    <source>
        <dbReference type="ARBA" id="ARBA00037950"/>
    </source>
</evidence>